<keyword evidence="4" id="KW-1185">Reference proteome</keyword>
<evidence type="ECO:0000313" key="3">
    <source>
        <dbReference type="EMBL" id="KAJ9608361.1"/>
    </source>
</evidence>
<evidence type="ECO:0000313" key="4">
    <source>
        <dbReference type="Proteomes" id="UP001172673"/>
    </source>
</evidence>
<feature type="transmembrane region" description="Helical" evidence="2">
    <location>
        <begin position="55"/>
        <end position="79"/>
    </location>
</feature>
<reference evidence="3" key="1">
    <citation type="submission" date="2022-10" db="EMBL/GenBank/DDBJ databases">
        <title>Culturing micro-colonial fungi from biological soil crusts in the Mojave desert and describing Neophaeococcomyces mojavensis, and introducing the new genera and species Taxawa tesnikishii.</title>
        <authorList>
            <person name="Kurbessoian T."/>
            <person name="Stajich J.E."/>
        </authorList>
    </citation>
    <scope>NUCLEOTIDE SEQUENCE</scope>
    <source>
        <strain evidence="3">TK_41</strain>
    </source>
</reference>
<evidence type="ECO:0000256" key="1">
    <source>
        <dbReference type="SAM" id="MobiDB-lite"/>
    </source>
</evidence>
<gene>
    <name evidence="3" type="ORF">H2200_007349</name>
</gene>
<dbReference type="PANTHER" id="PTHR35394:SF5">
    <property type="entry name" value="DUF3176 DOMAIN-CONTAINING PROTEIN"/>
    <property type="match status" value="1"/>
</dbReference>
<feature type="transmembrane region" description="Helical" evidence="2">
    <location>
        <begin position="571"/>
        <end position="591"/>
    </location>
</feature>
<dbReference type="PANTHER" id="PTHR35394">
    <property type="entry name" value="DUF3176 DOMAIN-CONTAINING PROTEIN"/>
    <property type="match status" value="1"/>
</dbReference>
<protein>
    <submittedName>
        <fullName evidence="3">Uncharacterized protein</fullName>
    </submittedName>
</protein>
<name>A0AA38X7R6_9EURO</name>
<dbReference type="EMBL" id="JAPDRK010000010">
    <property type="protein sequence ID" value="KAJ9608361.1"/>
    <property type="molecule type" value="Genomic_DNA"/>
</dbReference>
<sequence>MPPKVQPRLSKRHSRRGWTSVSGTWVLEAAALILAIAALVTIIILLSIYNGHSQFHWHGVTLNTIVAILAAVVRVGFVLPVGESLAQWKWLEFSRKPRPLSDFDTIDDASRGSRGSLLLLWKTKGLYRSSTSLQANNNTNAAARIPYAQKWNGGSENSLSGPEPQSSNPNGNNLTILITDYGSVSQIALDASGQLAVQSGLITSAQGIAQRFPTTCPSGNCTWPSYLSLAICSACADVSDEISHRSKQDAPMGWFFPSWAGFKTGYASAPAENLTSYYLPNGLNIDNKIPAYKTQGYGYSTNPVMMTSQGNFSPSKSLTFKKYTTLLYSSTFMHVANSSFPFQGTWQSGEPEIHATECGIYLCIKKYTSVVENGVLNESSSVVTSTRGNASFEPIFTDEQDSVEYGEGISPNVDALYSPNTYFPRSDLQIVVPPGTNSANDLKFVNITQSAIDALSLYVSSIFESSTFTNLTIQIADSNCTSDGATVPCGRLRHITGMVVGNDSLSSSSILPTEFEPPILSGLWQASSLRQRFENLAMSISNEMRQDAELQPTVAGSLGQSLTILKVRWEWITLPIFLIVVSIIFFLGSIWETKHLGIPIWKSSVLPVLCHGLEDPVRKGMERSNATSEMDEAAKAVKVRLGSGADDVLLLRKDN</sequence>
<organism evidence="3 4">
    <name type="scientific">Cladophialophora chaetospira</name>
    <dbReference type="NCBI Taxonomy" id="386627"/>
    <lineage>
        <taxon>Eukaryota</taxon>
        <taxon>Fungi</taxon>
        <taxon>Dikarya</taxon>
        <taxon>Ascomycota</taxon>
        <taxon>Pezizomycotina</taxon>
        <taxon>Eurotiomycetes</taxon>
        <taxon>Chaetothyriomycetidae</taxon>
        <taxon>Chaetothyriales</taxon>
        <taxon>Herpotrichiellaceae</taxon>
        <taxon>Cladophialophora</taxon>
    </lineage>
</organism>
<proteinExistence type="predicted"/>
<evidence type="ECO:0000256" key="2">
    <source>
        <dbReference type="SAM" id="Phobius"/>
    </source>
</evidence>
<feature type="region of interest" description="Disordered" evidence="1">
    <location>
        <begin position="153"/>
        <end position="172"/>
    </location>
</feature>
<comment type="caution">
    <text evidence="3">The sequence shown here is derived from an EMBL/GenBank/DDBJ whole genome shotgun (WGS) entry which is preliminary data.</text>
</comment>
<dbReference type="AlphaFoldDB" id="A0AA38X7R6"/>
<keyword evidence="2" id="KW-1133">Transmembrane helix</keyword>
<accession>A0AA38X7R6</accession>
<keyword evidence="2" id="KW-0472">Membrane</keyword>
<feature type="transmembrane region" description="Helical" evidence="2">
    <location>
        <begin position="21"/>
        <end position="49"/>
    </location>
</feature>
<dbReference type="Proteomes" id="UP001172673">
    <property type="component" value="Unassembled WGS sequence"/>
</dbReference>
<keyword evidence="2" id="KW-0812">Transmembrane</keyword>
<dbReference type="InterPro" id="IPR021514">
    <property type="entry name" value="DUF3176"/>
</dbReference>
<dbReference type="Pfam" id="PF11374">
    <property type="entry name" value="DUF3176"/>
    <property type="match status" value="1"/>
</dbReference>